<dbReference type="PRINTS" id="PR00363">
    <property type="entry name" value="CYTOCHROMEB5"/>
</dbReference>
<dbReference type="InterPro" id="IPR006694">
    <property type="entry name" value="Fatty_acid_hydroxylase"/>
</dbReference>
<dbReference type="AlphaFoldDB" id="A0A8J6CAM2"/>
<evidence type="ECO:0000256" key="5">
    <source>
        <dbReference type="RuleBase" id="RU362121"/>
    </source>
</evidence>
<dbReference type="InterPro" id="IPR001199">
    <property type="entry name" value="Cyt_B5-like_heme/steroid-bd"/>
</dbReference>
<dbReference type="InterPro" id="IPR036400">
    <property type="entry name" value="Cyt_B5-like_heme/steroid_sf"/>
</dbReference>
<evidence type="ECO:0000256" key="4">
    <source>
        <dbReference type="ARBA" id="ARBA00038168"/>
    </source>
</evidence>
<reference evidence="7" key="1">
    <citation type="submission" date="2021-05" db="EMBL/GenBank/DDBJ databases">
        <title>The genome of the haptophyte Pavlova lutheri (Diacronema luteri, Pavlovales) - a model for lipid biosynthesis in eukaryotic algae.</title>
        <authorList>
            <person name="Hulatt C.J."/>
            <person name="Posewitz M.C."/>
        </authorList>
    </citation>
    <scope>NUCLEOTIDE SEQUENCE</scope>
    <source>
        <strain evidence="7">NIVA-4/92</strain>
    </source>
</reference>
<organism evidence="7 8">
    <name type="scientific">Diacronema lutheri</name>
    <name type="common">Unicellular marine alga</name>
    <name type="synonym">Monochrysis lutheri</name>
    <dbReference type="NCBI Taxonomy" id="2081491"/>
    <lineage>
        <taxon>Eukaryota</taxon>
        <taxon>Haptista</taxon>
        <taxon>Haptophyta</taxon>
        <taxon>Pavlovophyceae</taxon>
        <taxon>Pavlovales</taxon>
        <taxon>Pavlovaceae</taxon>
        <taxon>Diacronema</taxon>
    </lineage>
</organism>
<dbReference type="SMART" id="SM01117">
    <property type="entry name" value="Cyt-b5"/>
    <property type="match status" value="1"/>
</dbReference>
<dbReference type="GO" id="GO:0005506">
    <property type="term" value="F:iron ion binding"/>
    <property type="evidence" value="ECO:0007669"/>
    <property type="project" value="InterPro"/>
</dbReference>
<dbReference type="PROSITE" id="PS00191">
    <property type="entry name" value="CYTOCHROME_B5_1"/>
    <property type="match status" value="1"/>
</dbReference>
<gene>
    <name evidence="7" type="ORF">KFE25_006849</name>
</gene>
<proteinExistence type="inferred from homology"/>
<keyword evidence="3 5" id="KW-0408">Iron</keyword>
<dbReference type="OrthoDB" id="408954at2759"/>
<keyword evidence="8" id="KW-1185">Reference proteome</keyword>
<comment type="caution">
    <text evidence="7">The sequence shown here is derived from an EMBL/GenBank/DDBJ whole genome shotgun (WGS) entry which is preliminary data.</text>
</comment>
<keyword evidence="1 5" id="KW-0349">Heme</keyword>
<dbReference type="PANTHER" id="PTHR19359">
    <property type="entry name" value="CYTOCHROME B5"/>
    <property type="match status" value="1"/>
</dbReference>
<dbReference type="Gene3D" id="3.10.120.10">
    <property type="entry name" value="Cytochrome b5-like heme/steroid binding domain"/>
    <property type="match status" value="1"/>
</dbReference>
<dbReference type="PANTHER" id="PTHR19359:SF14">
    <property type="entry name" value="CYTOCHROME B5 A"/>
    <property type="match status" value="1"/>
</dbReference>
<dbReference type="GO" id="GO:0020037">
    <property type="term" value="F:heme binding"/>
    <property type="evidence" value="ECO:0007669"/>
    <property type="project" value="UniProtKB-UniRule"/>
</dbReference>
<evidence type="ECO:0000256" key="3">
    <source>
        <dbReference type="ARBA" id="ARBA00023004"/>
    </source>
</evidence>
<dbReference type="GO" id="GO:0016491">
    <property type="term" value="F:oxidoreductase activity"/>
    <property type="evidence" value="ECO:0007669"/>
    <property type="project" value="InterPro"/>
</dbReference>
<dbReference type="GO" id="GO:0016020">
    <property type="term" value="C:membrane"/>
    <property type="evidence" value="ECO:0007669"/>
    <property type="project" value="TreeGrafter"/>
</dbReference>
<evidence type="ECO:0000256" key="1">
    <source>
        <dbReference type="ARBA" id="ARBA00022617"/>
    </source>
</evidence>
<feature type="domain" description="Cytochrome b5 heme-binding" evidence="6">
    <location>
        <begin position="345"/>
        <end position="421"/>
    </location>
</feature>
<dbReference type="Proteomes" id="UP000751190">
    <property type="component" value="Unassembled WGS sequence"/>
</dbReference>
<dbReference type="Pfam" id="PF00173">
    <property type="entry name" value="Cyt-b5"/>
    <property type="match status" value="1"/>
</dbReference>
<name>A0A8J6CAM2_DIALT</name>
<dbReference type="Pfam" id="PF04116">
    <property type="entry name" value="FA_hydroxylase"/>
    <property type="match status" value="1"/>
</dbReference>
<accession>A0A8J6CAM2</accession>
<dbReference type="InterPro" id="IPR018506">
    <property type="entry name" value="Cyt_B5_heme-BS"/>
</dbReference>
<dbReference type="PROSITE" id="PS50255">
    <property type="entry name" value="CYTOCHROME_B5_2"/>
    <property type="match status" value="1"/>
</dbReference>
<evidence type="ECO:0000313" key="7">
    <source>
        <dbReference type="EMBL" id="KAG8467797.1"/>
    </source>
</evidence>
<protein>
    <recommendedName>
        <fullName evidence="6">Cytochrome b5 heme-binding domain-containing protein</fullName>
    </recommendedName>
</protein>
<dbReference type="GO" id="GO:0008610">
    <property type="term" value="P:lipid biosynthetic process"/>
    <property type="evidence" value="ECO:0007669"/>
    <property type="project" value="InterPro"/>
</dbReference>
<dbReference type="SUPFAM" id="SSF55856">
    <property type="entry name" value="Cytochrome b5-like heme/steroid binding domain"/>
    <property type="match status" value="1"/>
</dbReference>
<sequence>MATLYAKQEAELHHFSGLLFSGDRLNTVIEWGARAAIIGLGLANPGGIFTPAPGAQSLVEVGLWMCAISAFTRAYNAWLEYTYAKKPQYRTQPPVEHALRSKTDLVGRELTNLESQNMHDRRTLLLDAALVVALFTLNPGFFPGRDGVVHGSIERALRLLVHQYLISFTMYWAHRAGHVVPYKWANVHGVHHQSTHPLSRVTYQAHFLDNFMNAIYGHTFAQFLCPLDYTMYWACHVLRVMESLEKHSGLSCHYNVAHNLQRWLPYSQMPHHHDLHHEGSKRCNFTFSASGGLWDALFGTRKPGRAKYFPDQASAYDQALLRKQEAERAEEEEALALAKAPAPADDELTAAQLAEHASVDSCWIAIGGAVYDVTSYMKEHPGGEQTLLDLAGRDATTEFEDVGHTADARALLAKHKVGSLAGAIKTSIKVDTDSFWNGLFAVHAPIAVMCCLVACTRTPGAVPVSTFCLSVLVAEIAQCLLAK</sequence>
<dbReference type="InterPro" id="IPR050668">
    <property type="entry name" value="Cytochrome_b5"/>
</dbReference>
<evidence type="ECO:0000259" key="6">
    <source>
        <dbReference type="PROSITE" id="PS50255"/>
    </source>
</evidence>
<dbReference type="EMBL" id="JAGTXO010000005">
    <property type="protein sequence ID" value="KAG8467797.1"/>
    <property type="molecule type" value="Genomic_DNA"/>
</dbReference>
<keyword evidence="2 5" id="KW-0479">Metal-binding</keyword>
<evidence type="ECO:0000256" key="2">
    <source>
        <dbReference type="ARBA" id="ARBA00022723"/>
    </source>
</evidence>
<comment type="similarity">
    <text evidence="4 5">Belongs to the cytochrome b5 family.</text>
</comment>
<evidence type="ECO:0000313" key="8">
    <source>
        <dbReference type="Proteomes" id="UP000751190"/>
    </source>
</evidence>